<sequence>MNRRKFIRNAGLGLGALTMAPNMAFAAKDVSPFTSHRPEKSKRHFTSKAIDKAVAAFKNDCSDPELAWMFENCFPNTLDTTVDHSIIDGKPDTFIITGDINAMWLRDSTAQVWPYLPFCQEDKKLKTMIHGLINRQTKCILIDPYANAFNKDDKTVSHWASDMTDMKPELHERKWEIDSLCYAMRLAHGYWKTTGDTTPFDANWEQSIKAIVQTFKEQQRKDGNGPYSFMRKTNKQEDTLPLWGAGAPTKPVGLICSMFRPSDDATVFPFLIPSNYFAVEELRHVAEMLKAMNMDQQLAKACMDLANEVDQALKVYARAEVKGIGTVIPFEVDGFVNQLLEDDGNIPSCLSLPYLGAIEKTDPLYLNTRKFLLSDMNPYFAKGKAGEGITGPHVGKDNIWPMAIVMRAMTSTSDEEIKFCIDMLKKTHAGTGFMHESFDKDDPTKFSRSWFAWANTLFGELIWDLYQQKPHLVSC</sequence>
<dbReference type="SUPFAM" id="SSF48208">
    <property type="entry name" value="Six-hairpin glycosidases"/>
    <property type="match status" value="1"/>
</dbReference>
<feature type="signal peptide" evidence="1">
    <location>
        <begin position="1"/>
        <end position="26"/>
    </location>
</feature>
<name>A0ABN6LBH5_9BACT</name>
<evidence type="ECO:0000256" key="1">
    <source>
        <dbReference type="SAM" id="SignalP"/>
    </source>
</evidence>
<organism evidence="2 3">
    <name type="scientific">Persicobacter psychrovividus</name>
    <dbReference type="NCBI Taxonomy" id="387638"/>
    <lineage>
        <taxon>Bacteria</taxon>
        <taxon>Pseudomonadati</taxon>
        <taxon>Bacteroidota</taxon>
        <taxon>Cytophagia</taxon>
        <taxon>Cytophagales</taxon>
        <taxon>Persicobacteraceae</taxon>
        <taxon>Persicobacter</taxon>
    </lineage>
</organism>
<dbReference type="PIRSF" id="PIRSF028846">
    <property type="entry name" value="UCP028846"/>
    <property type="match status" value="1"/>
</dbReference>
<dbReference type="PANTHER" id="PTHR31047">
    <property type="entry name" value="MEIOTICALLY UP-REGULATED GENE 157 PROTEIN"/>
    <property type="match status" value="1"/>
</dbReference>
<gene>
    <name evidence="2" type="ORF">PEPS_27650</name>
</gene>
<dbReference type="InterPro" id="IPR012341">
    <property type="entry name" value="6hp_glycosidase-like_sf"/>
</dbReference>
<dbReference type="PANTHER" id="PTHR31047:SF0">
    <property type="entry name" value="MEIOTICALLY UP-REGULATED GENE 157 PROTEIN"/>
    <property type="match status" value="1"/>
</dbReference>
<evidence type="ECO:0000313" key="3">
    <source>
        <dbReference type="Proteomes" id="UP001354989"/>
    </source>
</evidence>
<dbReference type="InterPro" id="IPR008313">
    <property type="entry name" value="GH125"/>
</dbReference>
<geneLocation type="plasmid" evidence="2 3">
    <name>pPP1</name>
</geneLocation>
<dbReference type="RefSeq" id="WP_338398342.1">
    <property type="nucleotide sequence ID" value="NZ_AP025293.1"/>
</dbReference>
<dbReference type="Pfam" id="PF06824">
    <property type="entry name" value="Glyco_hydro_125"/>
    <property type="match status" value="1"/>
</dbReference>
<dbReference type="Proteomes" id="UP001354989">
    <property type="component" value="Plasmid pPP1"/>
</dbReference>
<keyword evidence="1" id="KW-0732">Signal</keyword>
<accession>A0ABN6LBH5</accession>
<dbReference type="Gene3D" id="1.50.10.10">
    <property type="match status" value="1"/>
</dbReference>
<keyword evidence="3" id="KW-1185">Reference proteome</keyword>
<dbReference type="EMBL" id="AP025293">
    <property type="protein sequence ID" value="BDD00485.1"/>
    <property type="molecule type" value="Genomic_DNA"/>
</dbReference>
<keyword evidence="2" id="KW-0614">Plasmid</keyword>
<proteinExistence type="predicted"/>
<evidence type="ECO:0000313" key="2">
    <source>
        <dbReference type="EMBL" id="BDD00485.1"/>
    </source>
</evidence>
<feature type="chain" id="PRO_5045867099" evidence="1">
    <location>
        <begin position="27"/>
        <end position="475"/>
    </location>
</feature>
<protein>
    <submittedName>
        <fullName evidence="2">Meiotically up-regulated protein</fullName>
    </submittedName>
</protein>
<reference evidence="2 3" key="1">
    <citation type="submission" date="2021-12" db="EMBL/GenBank/DDBJ databases">
        <title>Genome sequencing of bacteria with rrn-lacking chromosome and rrn-plasmid.</title>
        <authorList>
            <person name="Anda M."/>
            <person name="Iwasaki W."/>
        </authorList>
    </citation>
    <scope>NUCLEOTIDE SEQUENCE [LARGE SCALE GENOMIC DNA]</scope>
    <source>
        <strain evidence="2 3">NBRC 101262</strain>
        <plasmid evidence="2 3">pPP1</plasmid>
    </source>
</reference>
<dbReference type="SMART" id="SM01149">
    <property type="entry name" value="DUF1237"/>
    <property type="match status" value="1"/>
</dbReference>
<dbReference type="InterPro" id="IPR008928">
    <property type="entry name" value="6-hairpin_glycosidase_sf"/>
</dbReference>